<name>A0A4D6GV45_HALS9</name>
<dbReference type="AlphaFoldDB" id="A0A4D6GV45"/>
<proteinExistence type="predicted"/>
<sequence>MSEARTRRRLLSSVALAVVAGLTGCSTDRQSDTAPNETSLTDSTAKERALAAEAEYLRSELSGASCLHNWGTSATAVRKNATVTNRTADGVRVAVVHPYWSTESWTEPASNRSHKTHTDGGSHAHYLVTPATVERVDGDSLAPC</sequence>
<reference evidence="3 5" key="2">
    <citation type="submission" date="2019-07" db="EMBL/GenBank/DDBJ databases">
        <title>Genomic Encyclopedia of Archaeal and Bacterial Type Strains, Phase II (KMG-II): from individual species to whole genera.</title>
        <authorList>
            <person name="Goeker M."/>
        </authorList>
    </citation>
    <scope>NUCLEOTIDE SEQUENCE [LARGE SCALE GENOMIC DNA]</scope>
    <source>
        <strain evidence="3 5">DSM 3754</strain>
    </source>
</reference>
<accession>A0A4D6GV45</accession>
<reference evidence="2 4" key="1">
    <citation type="journal article" date="2019" name="Microbiol. Resour. Announc.">
        <title>The Genome Sequence of the Halobacterium salinarum Type Strain Is Closely Related to That of Laboratory Strains NRC-1 and R1.</title>
        <authorList>
            <person name="Pfeiffer F."/>
            <person name="Marchfelder A."/>
            <person name="Habermann B."/>
            <person name="Dyall-Smith M.L."/>
        </authorList>
    </citation>
    <scope>NUCLEOTIDE SEQUENCE [LARGE SCALE GENOMIC DNA]</scope>
    <source>
        <strain evidence="2">91-R6</strain>
        <strain evidence="4">ATCC 33171 / DSM 3754 / JCM 8978 / NBRC 102687 / NCIMB 764 / 91-R6</strain>
    </source>
</reference>
<organism evidence="2 4">
    <name type="scientific">Halobacterium salinarum (strain ATCC 33171 / DSM 3754 / JCM 8978 / NBRC 102687 / NCIMB 764 / 91-R6)</name>
    <dbReference type="NCBI Taxonomy" id="2597657"/>
    <lineage>
        <taxon>Archaea</taxon>
        <taxon>Methanobacteriati</taxon>
        <taxon>Methanobacteriota</taxon>
        <taxon>Stenosarchaea group</taxon>
        <taxon>Halobacteria</taxon>
        <taxon>Halobacteriales</taxon>
        <taxon>Halobacteriaceae</taxon>
        <taxon>Halobacterium</taxon>
    </lineage>
</organism>
<evidence type="ECO:0000313" key="4">
    <source>
        <dbReference type="Proteomes" id="UP000296216"/>
    </source>
</evidence>
<evidence type="ECO:0000313" key="2">
    <source>
        <dbReference type="EMBL" id="QCC45734.1"/>
    </source>
</evidence>
<evidence type="ECO:0000313" key="3">
    <source>
        <dbReference type="EMBL" id="TYO81993.1"/>
    </source>
</evidence>
<dbReference type="Proteomes" id="UP000323075">
    <property type="component" value="Unassembled WGS sequence"/>
</dbReference>
<dbReference type="RefSeq" id="WP_136361520.1">
    <property type="nucleotide sequence ID" value="NZ_VRYN01000001.1"/>
</dbReference>
<dbReference type="PROSITE" id="PS51257">
    <property type="entry name" value="PROKAR_LIPOPROTEIN"/>
    <property type="match status" value="1"/>
</dbReference>
<protein>
    <submittedName>
        <fullName evidence="2">Uncharacterized protein</fullName>
    </submittedName>
</protein>
<dbReference type="Proteomes" id="UP000296216">
    <property type="component" value="Chromosome"/>
</dbReference>
<dbReference type="GeneID" id="39855923"/>
<feature type="region of interest" description="Disordered" evidence="1">
    <location>
        <begin position="25"/>
        <end position="45"/>
    </location>
</feature>
<reference evidence="2" key="3">
    <citation type="journal article" name="MicrobiologyOpen">
        <title>Whole-genome comparison between the type strain of Halobacterium salinarum (DSM 3754(T)) and the laboratory strains R1 and NRC-1.</title>
        <authorList>
            <person name="Pfeiffer F."/>
            <person name="Losensky G."/>
            <person name="Marchfelder A."/>
            <person name="Habermann B."/>
            <person name="Dyall-Smith M."/>
        </authorList>
    </citation>
    <scope>NUCLEOTIDE SEQUENCE</scope>
    <source>
        <strain evidence="2">91-R6</strain>
    </source>
</reference>
<gene>
    <name evidence="3" type="ORF">APQ99_00509</name>
    <name evidence="2" type="ORF">HBSAL_10455</name>
</gene>
<dbReference type="EMBL" id="VRYN01000001">
    <property type="protein sequence ID" value="TYO81993.1"/>
    <property type="molecule type" value="Genomic_DNA"/>
</dbReference>
<feature type="compositionally biased region" description="Polar residues" evidence="1">
    <location>
        <begin position="25"/>
        <end position="43"/>
    </location>
</feature>
<evidence type="ECO:0000313" key="5">
    <source>
        <dbReference type="Proteomes" id="UP000323075"/>
    </source>
</evidence>
<evidence type="ECO:0000256" key="1">
    <source>
        <dbReference type="SAM" id="MobiDB-lite"/>
    </source>
</evidence>
<dbReference type="EMBL" id="CP038631">
    <property type="protein sequence ID" value="QCC45734.1"/>
    <property type="molecule type" value="Genomic_DNA"/>
</dbReference>